<dbReference type="EMBL" id="JACVVK020000022">
    <property type="protein sequence ID" value="KAK7503112.1"/>
    <property type="molecule type" value="Genomic_DNA"/>
</dbReference>
<evidence type="ECO:0000256" key="1">
    <source>
        <dbReference type="SAM" id="Phobius"/>
    </source>
</evidence>
<gene>
    <name evidence="2" type="ORF">BaRGS_00005738</name>
</gene>
<dbReference type="Proteomes" id="UP001519460">
    <property type="component" value="Unassembled WGS sequence"/>
</dbReference>
<keyword evidence="1" id="KW-0812">Transmembrane</keyword>
<protein>
    <submittedName>
        <fullName evidence="2">Uncharacterized protein</fullName>
    </submittedName>
</protein>
<sequence length="115" mass="12790">MQVSALAHRRCLAQRMGYFCCWHPPPAVSRHHFRPASLTGLLPQGHRPCPVVTVVVVVPMGGAVCYMLALARRTEVEEKISTGRPVFQDLLRLTQTAEPWPVRPSPVMLSIATNH</sequence>
<comment type="caution">
    <text evidence="2">The sequence shown here is derived from an EMBL/GenBank/DDBJ whole genome shotgun (WGS) entry which is preliminary data.</text>
</comment>
<keyword evidence="1" id="KW-0472">Membrane</keyword>
<proteinExistence type="predicted"/>
<feature type="transmembrane region" description="Helical" evidence="1">
    <location>
        <begin position="51"/>
        <end position="71"/>
    </location>
</feature>
<evidence type="ECO:0000313" key="2">
    <source>
        <dbReference type="EMBL" id="KAK7503112.1"/>
    </source>
</evidence>
<dbReference type="AlphaFoldDB" id="A0ABD0LVW9"/>
<evidence type="ECO:0000313" key="3">
    <source>
        <dbReference type="Proteomes" id="UP001519460"/>
    </source>
</evidence>
<accession>A0ABD0LVW9</accession>
<keyword evidence="3" id="KW-1185">Reference proteome</keyword>
<reference evidence="2 3" key="1">
    <citation type="journal article" date="2023" name="Sci. Data">
        <title>Genome assembly of the Korean intertidal mud-creeper Batillaria attramentaria.</title>
        <authorList>
            <person name="Patra A.K."/>
            <person name="Ho P.T."/>
            <person name="Jun S."/>
            <person name="Lee S.J."/>
            <person name="Kim Y."/>
            <person name="Won Y.J."/>
        </authorList>
    </citation>
    <scope>NUCLEOTIDE SEQUENCE [LARGE SCALE GENOMIC DNA]</scope>
    <source>
        <strain evidence="2">Wonlab-2016</strain>
    </source>
</reference>
<name>A0ABD0LVW9_9CAEN</name>
<organism evidence="2 3">
    <name type="scientific">Batillaria attramentaria</name>
    <dbReference type="NCBI Taxonomy" id="370345"/>
    <lineage>
        <taxon>Eukaryota</taxon>
        <taxon>Metazoa</taxon>
        <taxon>Spiralia</taxon>
        <taxon>Lophotrochozoa</taxon>
        <taxon>Mollusca</taxon>
        <taxon>Gastropoda</taxon>
        <taxon>Caenogastropoda</taxon>
        <taxon>Sorbeoconcha</taxon>
        <taxon>Cerithioidea</taxon>
        <taxon>Batillariidae</taxon>
        <taxon>Batillaria</taxon>
    </lineage>
</organism>
<keyword evidence="1" id="KW-1133">Transmembrane helix</keyword>